<dbReference type="InterPro" id="IPR011990">
    <property type="entry name" value="TPR-like_helical_dom_sf"/>
</dbReference>
<keyword evidence="1" id="KW-0677">Repeat</keyword>
<dbReference type="SMART" id="SM00028">
    <property type="entry name" value="TPR"/>
    <property type="match status" value="7"/>
</dbReference>
<evidence type="ECO:0000313" key="5">
    <source>
        <dbReference type="Proteomes" id="UP000500741"/>
    </source>
</evidence>
<evidence type="ECO:0000313" key="4">
    <source>
        <dbReference type="EMBL" id="QIL50712.1"/>
    </source>
</evidence>
<dbReference type="AlphaFoldDB" id="A0A6G8B0G6"/>
<dbReference type="Pfam" id="PF13174">
    <property type="entry name" value="TPR_6"/>
    <property type="match status" value="1"/>
</dbReference>
<evidence type="ECO:0000256" key="3">
    <source>
        <dbReference type="PROSITE-ProRule" id="PRU00339"/>
    </source>
</evidence>
<dbReference type="InterPro" id="IPR051012">
    <property type="entry name" value="CellSynth/LPSAsmb/PSIAsmb"/>
</dbReference>
<dbReference type="Gene3D" id="1.25.40.10">
    <property type="entry name" value="Tetratricopeptide repeat domain"/>
    <property type="match status" value="2"/>
</dbReference>
<dbReference type="PANTHER" id="PTHR45586:SF15">
    <property type="entry name" value="TPR REPEAT-CONTAINING PROTEIN YPIA"/>
    <property type="match status" value="1"/>
</dbReference>
<dbReference type="KEGG" id="wco:G7084_04905"/>
<sequence>MQSYAERMLDELEGGQLDAAKKSFALSLRHDDDETIHSLAEELYALGFSTNAKRAYQKLLEKYPDEDLLRTELAEIAISEDHSDEALTYLSPIQNDSEAYLEALLVFADLYQSEGLLEAAENKLTEAYQLAPDELVIQFALAEFLFELTRYSEAIPFYRNLIVQGETQISGIDLVSRIGVSYAMIGDQQKALGYLEQIKDANLTPEVRFQLGMLYASDENNQDQAIDVFEKLIELDSSYAGVYVPLGQIYEQKQKPKDALGIYEAGLAVDQFNERAYLNAGRVALQLKDYQHAEQLYQKGLQNLPESNNIIANYSQMLVDTEQYLEQINFLNQYVDADDDFELEPQEYWNLAQSYTELERYEMADQYWQAAVPFFTDNSIFLKEVIYYFREAGNQEMLIETLPKYLKLNPDDYEMNQMENELNGL</sequence>
<name>A0A6G8B0G6_9LACO</name>
<dbReference type="Pfam" id="PF13432">
    <property type="entry name" value="TPR_16"/>
    <property type="match status" value="2"/>
</dbReference>
<keyword evidence="5" id="KW-1185">Reference proteome</keyword>
<proteinExistence type="predicted"/>
<organism evidence="4 5">
    <name type="scientific">Weissella coleopterorum</name>
    <dbReference type="NCBI Taxonomy" id="2714949"/>
    <lineage>
        <taxon>Bacteria</taxon>
        <taxon>Bacillati</taxon>
        <taxon>Bacillota</taxon>
        <taxon>Bacilli</taxon>
        <taxon>Lactobacillales</taxon>
        <taxon>Lactobacillaceae</taxon>
        <taxon>Weissella</taxon>
    </lineage>
</organism>
<feature type="repeat" description="TPR" evidence="3">
    <location>
        <begin position="274"/>
        <end position="307"/>
    </location>
</feature>
<dbReference type="RefSeq" id="WP_166010582.1">
    <property type="nucleotide sequence ID" value="NZ_CP049888.1"/>
</dbReference>
<gene>
    <name evidence="4" type="ORF">G7084_04905</name>
</gene>
<protein>
    <submittedName>
        <fullName evidence="4">Tetratricopeptide repeat protein</fullName>
    </submittedName>
</protein>
<dbReference type="PANTHER" id="PTHR45586">
    <property type="entry name" value="TPR REPEAT-CONTAINING PROTEIN PA4667"/>
    <property type="match status" value="1"/>
</dbReference>
<dbReference type="InterPro" id="IPR019734">
    <property type="entry name" value="TPR_rpt"/>
</dbReference>
<dbReference type="EMBL" id="CP049888">
    <property type="protein sequence ID" value="QIL50712.1"/>
    <property type="molecule type" value="Genomic_DNA"/>
</dbReference>
<dbReference type="Pfam" id="PF13181">
    <property type="entry name" value="TPR_8"/>
    <property type="match status" value="2"/>
</dbReference>
<evidence type="ECO:0000256" key="1">
    <source>
        <dbReference type="ARBA" id="ARBA00022737"/>
    </source>
</evidence>
<keyword evidence="2 3" id="KW-0802">TPR repeat</keyword>
<dbReference type="Proteomes" id="UP000500741">
    <property type="component" value="Chromosome"/>
</dbReference>
<evidence type="ECO:0000256" key="2">
    <source>
        <dbReference type="ARBA" id="ARBA00022803"/>
    </source>
</evidence>
<dbReference type="PROSITE" id="PS50005">
    <property type="entry name" value="TPR"/>
    <property type="match status" value="1"/>
</dbReference>
<accession>A0A6G8B0G6</accession>
<dbReference type="SUPFAM" id="SSF48452">
    <property type="entry name" value="TPR-like"/>
    <property type="match status" value="2"/>
</dbReference>
<reference evidence="4 5" key="1">
    <citation type="submission" date="2020-03" db="EMBL/GenBank/DDBJ databases">
        <title>Weissella sp. nov., isolated from Cybister lewisianus.</title>
        <authorList>
            <person name="Hyun D.-W."/>
            <person name="Bae J.-W."/>
        </authorList>
    </citation>
    <scope>NUCLEOTIDE SEQUENCE [LARGE SCALE GENOMIC DNA]</scope>
    <source>
        <strain evidence="4 5">HDW19</strain>
    </source>
</reference>